<dbReference type="SUPFAM" id="SSF53822">
    <property type="entry name" value="Periplasmic binding protein-like I"/>
    <property type="match status" value="1"/>
</dbReference>
<keyword evidence="3" id="KW-0732">Signal</keyword>
<protein>
    <submittedName>
        <fullName evidence="5">LacI family transcriptional regulator</fullName>
    </submittedName>
</protein>
<dbReference type="InterPro" id="IPR028082">
    <property type="entry name" value="Peripla_BP_I"/>
</dbReference>
<dbReference type="PANTHER" id="PTHR46847:SF1">
    <property type="entry name" value="D-ALLOSE-BINDING PERIPLASMIC PROTEIN-RELATED"/>
    <property type="match status" value="1"/>
</dbReference>
<dbReference type="GO" id="GO:0030246">
    <property type="term" value="F:carbohydrate binding"/>
    <property type="evidence" value="ECO:0007669"/>
    <property type="project" value="UniProtKB-ARBA"/>
</dbReference>
<accession>A0A370DJP5</accession>
<dbReference type="GO" id="GO:0030313">
    <property type="term" value="C:cell envelope"/>
    <property type="evidence" value="ECO:0007669"/>
    <property type="project" value="UniProtKB-SubCell"/>
</dbReference>
<dbReference type="GO" id="GO:0055085">
    <property type="term" value="P:transmembrane transport"/>
    <property type="evidence" value="ECO:0007669"/>
    <property type="project" value="UniProtKB-ARBA"/>
</dbReference>
<comment type="similarity">
    <text evidence="2">Belongs to the bacterial solute-binding protein 2 family.</text>
</comment>
<reference evidence="5 6" key="1">
    <citation type="journal article" date="2018" name="ISME J.">
        <title>Endosymbiont genomes yield clues of tubeworm success.</title>
        <authorList>
            <person name="Li Y."/>
            <person name="Liles M.R."/>
            <person name="Halanych K.M."/>
        </authorList>
    </citation>
    <scope>NUCLEOTIDE SEQUENCE [LARGE SCALE GENOMIC DNA]</scope>
    <source>
        <strain evidence="5">A1464</strain>
    </source>
</reference>
<evidence type="ECO:0000256" key="1">
    <source>
        <dbReference type="ARBA" id="ARBA00004196"/>
    </source>
</evidence>
<dbReference type="Proteomes" id="UP000254266">
    <property type="component" value="Unassembled WGS sequence"/>
</dbReference>
<sequence>MYKNIKKSQHPMNAHLFKLFTKCIVLITIIFSINIQLSHADKSEHDKQYIVGFAQDTLANDWRRAQVNELITEFKKHPEIKLIVTDAGGDSAKQIQDIENLAYQKVDVLITSPRNGVTSTPAISRVYKQGIPVVLITRTITSDDYTTLIAPDDYQIATKAGEYISKKLSGKGNVLVLRGVPTATTAIARTDGFMNSLKRYPGIKVSAIKDANYLRGDAITQTEAAIMENIAFDAIYSQSDSMAVGARLALKKAGISPKEKLIVGIDYINEAREAIRTGNQSASFVYPTCAKETAEIVLRILHGKSVPKIVRVESKIITKENVEKISPIF</sequence>
<comment type="subcellular location">
    <subcellularLocation>
        <location evidence="1">Cell envelope</location>
    </subcellularLocation>
</comment>
<gene>
    <name evidence="5" type="ORF">DIZ80_03760</name>
</gene>
<evidence type="ECO:0000259" key="4">
    <source>
        <dbReference type="Pfam" id="PF13407"/>
    </source>
</evidence>
<dbReference type="InterPro" id="IPR025997">
    <property type="entry name" value="SBP_2_dom"/>
</dbReference>
<evidence type="ECO:0000313" key="6">
    <source>
        <dbReference type="Proteomes" id="UP000254266"/>
    </source>
</evidence>
<comment type="caution">
    <text evidence="5">The sequence shown here is derived from an EMBL/GenBank/DDBJ whole genome shotgun (WGS) entry which is preliminary data.</text>
</comment>
<dbReference type="Pfam" id="PF13407">
    <property type="entry name" value="Peripla_BP_4"/>
    <property type="match status" value="1"/>
</dbReference>
<keyword evidence="6" id="KW-1185">Reference proteome</keyword>
<proteinExistence type="inferred from homology"/>
<organism evidence="5 6">
    <name type="scientific">endosymbiont of Galathealinum brachiosum</name>
    <dbReference type="NCBI Taxonomy" id="2200906"/>
    <lineage>
        <taxon>Bacteria</taxon>
        <taxon>Pseudomonadati</taxon>
        <taxon>Pseudomonadota</taxon>
        <taxon>Gammaproteobacteria</taxon>
        <taxon>sulfur-oxidizing symbionts</taxon>
    </lineage>
</organism>
<evidence type="ECO:0000256" key="2">
    <source>
        <dbReference type="ARBA" id="ARBA00007639"/>
    </source>
</evidence>
<dbReference type="PANTHER" id="PTHR46847">
    <property type="entry name" value="D-ALLOSE-BINDING PERIPLASMIC PROTEIN-RELATED"/>
    <property type="match status" value="1"/>
</dbReference>
<name>A0A370DJP5_9GAMM</name>
<evidence type="ECO:0000256" key="3">
    <source>
        <dbReference type="ARBA" id="ARBA00022729"/>
    </source>
</evidence>
<dbReference type="EMBL" id="QFXC01000007">
    <property type="protein sequence ID" value="RDH84594.1"/>
    <property type="molecule type" value="Genomic_DNA"/>
</dbReference>
<dbReference type="CDD" id="cd06308">
    <property type="entry name" value="PBP1_sensor_kinase-like"/>
    <property type="match status" value="1"/>
</dbReference>
<dbReference type="Gene3D" id="3.40.50.2300">
    <property type="match status" value="2"/>
</dbReference>
<dbReference type="AlphaFoldDB" id="A0A370DJP5"/>
<feature type="domain" description="Periplasmic binding protein" evidence="4">
    <location>
        <begin position="51"/>
        <end position="303"/>
    </location>
</feature>
<evidence type="ECO:0000313" key="5">
    <source>
        <dbReference type="EMBL" id="RDH84594.1"/>
    </source>
</evidence>